<name>I6ZSX1_MELRP</name>
<organism evidence="9 10">
    <name type="scientific">Melioribacter roseus (strain DSM 23840 / JCM 17771 / VKM B-2668 / P3M-2)</name>
    <dbReference type="NCBI Taxonomy" id="1191523"/>
    <lineage>
        <taxon>Bacteria</taxon>
        <taxon>Pseudomonadati</taxon>
        <taxon>Ignavibacteriota</taxon>
        <taxon>Ignavibacteria</taxon>
        <taxon>Ignavibacteriales</taxon>
        <taxon>Melioribacteraceae</taxon>
        <taxon>Melioribacter</taxon>
    </lineage>
</organism>
<sequence length="354" mass="41883">MKRLFRRQTEKAGLPPGSLVYTGYKSAEKVKIKLIRYNESDYSEYDIENVGELESFKNTEGIKWVNITGLHQVDIFESFEKMFGIHLLTLEDVLNVNQRPKFDDYDNYLFVVLRMLSFNKGTNEIDNEQLSLIVTKEFVFTFQEKEGDVLDNLRNRIKNNKNRIRRLGTDYLAYSIIDTVIDHYFYLLEQIGEKIEALEEKMVKEPEDGNVEEIHKLKTNLILVRKSSWPVREMVDNILQSESELLSDATYNYYRDVYDHVIQIIDIIETYREMVAAVMDIYLSSLSNRMNQVMKVLTIIATIFIPLTFIAGIYGMNFRYMPELEHPYGYPIVLFVMLVIGLFMLYYFRKKRWL</sequence>
<evidence type="ECO:0000256" key="3">
    <source>
        <dbReference type="ARBA" id="ARBA00022448"/>
    </source>
</evidence>
<dbReference type="Proteomes" id="UP000009011">
    <property type="component" value="Chromosome"/>
</dbReference>
<evidence type="ECO:0000256" key="1">
    <source>
        <dbReference type="ARBA" id="ARBA00004651"/>
    </source>
</evidence>
<reference evidence="9 10" key="1">
    <citation type="journal article" date="2013" name="PLoS ONE">
        <title>Genomic analysis of Melioribacter roseus, facultatively anaerobic organotrophic bacterium representing a novel deep lineage within Bacteriodetes/Chlorobi group.</title>
        <authorList>
            <person name="Kadnikov V.V."/>
            <person name="Mardanov A.V."/>
            <person name="Podosokorskaya O.A."/>
            <person name="Gavrilov S.N."/>
            <person name="Kublanov I.V."/>
            <person name="Beletsky A.V."/>
            <person name="Bonch-Osmolovskaya E.A."/>
            <person name="Ravin N.V."/>
        </authorList>
    </citation>
    <scope>NUCLEOTIDE SEQUENCE [LARGE SCALE GENOMIC DNA]</scope>
    <source>
        <strain evidence="10">JCM 17771 / P3M-2</strain>
    </source>
</reference>
<comment type="subcellular location">
    <subcellularLocation>
        <location evidence="1">Cell membrane</location>
        <topology evidence="1">Multi-pass membrane protein</topology>
    </subcellularLocation>
    <subcellularLocation>
        <location evidence="8">Membrane</location>
        <topology evidence="8">Multi-pass membrane protein</topology>
    </subcellularLocation>
</comment>
<dbReference type="Gene3D" id="3.30.460.20">
    <property type="entry name" value="CorA soluble domain-like"/>
    <property type="match status" value="1"/>
</dbReference>
<dbReference type="GO" id="GO:0015087">
    <property type="term" value="F:cobalt ion transmembrane transporter activity"/>
    <property type="evidence" value="ECO:0007669"/>
    <property type="project" value="UniProtKB-UniRule"/>
</dbReference>
<evidence type="ECO:0000256" key="4">
    <source>
        <dbReference type="ARBA" id="ARBA00022475"/>
    </source>
</evidence>
<comment type="function">
    <text evidence="8">Mediates influx of magnesium ions.</text>
</comment>
<feature type="transmembrane region" description="Helical" evidence="8">
    <location>
        <begin position="296"/>
        <end position="316"/>
    </location>
</feature>
<dbReference type="Gene3D" id="1.20.58.340">
    <property type="entry name" value="Magnesium transport protein CorA, transmembrane region"/>
    <property type="match status" value="2"/>
</dbReference>
<keyword evidence="8" id="KW-0406">Ion transport</keyword>
<keyword evidence="5 8" id="KW-0812">Transmembrane</keyword>
<dbReference type="Pfam" id="PF01544">
    <property type="entry name" value="CorA"/>
    <property type="match status" value="1"/>
</dbReference>
<evidence type="ECO:0000256" key="5">
    <source>
        <dbReference type="ARBA" id="ARBA00022692"/>
    </source>
</evidence>
<dbReference type="KEGG" id="mro:MROS_1907"/>
<keyword evidence="6 8" id="KW-1133">Transmembrane helix</keyword>
<dbReference type="FunFam" id="1.20.58.340:FF:000012">
    <property type="entry name" value="Magnesium transport protein CorA"/>
    <property type="match status" value="1"/>
</dbReference>
<dbReference type="GO" id="GO:0000287">
    <property type="term" value="F:magnesium ion binding"/>
    <property type="evidence" value="ECO:0007669"/>
    <property type="project" value="TreeGrafter"/>
</dbReference>
<dbReference type="STRING" id="1191523.MROS_1907"/>
<comment type="similarity">
    <text evidence="2 8">Belongs to the CorA metal ion transporter (MIT) (TC 1.A.35) family.</text>
</comment>
<feature type="transmembrane region" description="Helical" evidence="8">
    <location>
        <begin position="328"/>
        <end position="348"/>
    </location>
</feature>
<dbReference type="PATRIC" id="fig|1191523.3.peg.2019"/>
<keyword evidence="4 8" id="KW-1003">Cell membrane</keyword>
<proteinExistence type="inferred from homology"/>
<protein>
    <recommendedName>
        <fullName evidence="8">Magnesium transport protein CorA</fullName>
    </recommendedName>
</protein>
<accession>I6ZSX1</accession>
<gene>
    <name evidence="8" type="primary">corA</name>
    <name evidence="9" type="ordered locus">MROS_1907</name>
</gene>
<dbReference type="InterPro" id="IPR045861">
    <property type="entry name" value="CorA_cytoplasmic_dom"/>
</dbReference>
<dbReference type="EMBL" id="CP003557">
    <property type="protein sequence ID" value="AFN75139.1"/>
    <property type="molecule type" value="Genomic_DNA"/>
</dbReference>
<dbReference type="InterPro" id="IPR045863">
    <property type="entry name" value="CorA_TM1_TM2"/>
</dbReference>
<dbReference type="RefSeq" id="WP_014856571.1">
    <property type="nucleotide sequence ID" value="NC_018178.1"/>
</dbReference>
<dbReference type="NCBIfam" id="TIGR00383">
    <property type="entry name" value="corA"/>
    <property type="match status" value="1"/>
</dbReference>
<dbReference type="OrthoDB" id="9803416at2"/>
<keyword evidence="3 8" id="KW-0813">Transport</keyword>
<keyword evidence="10" id="KW-1185">Reference proteome</keyword>
<dbReference type="GO" id="GO:0050897">
    <property type="term" value="F:cobalt ion binding"/>
    <property type="evidence" value="ECO:0007669"/>
    <property type="project" value="TreeGrafter"/>
</dbReference>
<dbReference type="PANTHER" id="PTHR46494:SF1">
    <property type="entry name" value="CORA FAMILY METAL ION TRANSPORTER (EUROFUNG)"/>
    <property type="match status" value="1"/>
</dbReference>
<dbReference type="CDD" id="cd12828">
    <property type="entry name" value="TmCorA-like_1"/>
    <property type="match status" value="1"/>
</dbReference>
<evidence type="ECO:0000256" key="6">
    <source>
        <dbReference type="ARBA" id="ARBA00022989"/>
    </source>
</evidence>
<evidence type="ECO:0000256" key="8">
    <source>
        <dbReference type="RuleBase" id="RU362010"/>
    </source>
</evidence>
<keyword evidence="7 8" id="KW-0472">Membrane</keyword>
<dbReference type="InterPro" id="IPR002523">
    <property type="entry name" value="MgTranspt_CorA/ZnTranspt_ZntB"/>
</dbReference>
<evidence type="ECO:0000313" key="10">
    <source>
        <dbReference type="Proteomes" id="UP000009011"/>
    </source>
</evidence>
<evidence type="ECO:0000256" key="2">
    <source>
        <dbReference type="ARBA" id="ARBA00009765"/>
    </source>
</evidence>
<dbReference type="AlphaFoldDB" id="I6ZSX1"/>
<dbReference type="HOGENOM" id="CLU_007127_0_0_10"/>
<dbReference type="GO" id="GO:0005886">
    <property type="term" value="C:plasma membrane"/>
    <property type="evidence" value="ECO:0007669"/>
    <property type="project" value="UniProtKB-SubCell"/>
</dbReference>
<dbReference type="eggNOG" id="COG0598">
    <property type="taxonomic scope" value="Bacteria"/>
</dbReference>
<dbReference type="InterPro" id="IPR004488">
    <property type="entry name" value="Mg/Co-transport_prot_CorA"/>
</dbReference>
<dbReference type="PANTHER" id="PTHR46494">
    <property type="entry name" value="CORA FAMILY METAL ION TRANSPORTER (EUROFUNG)"/>
    <property type="match status" value="1"/>
</dbReference>
<evidence type="ECO:0000313" key="9">
    <source>
        <dbReference type="EMBL" id="AFN75139.1"/>
    </source>
</evidence>
<keyword evidence="8" id="KW-0460">Magnesium</keyword>
<dbReference type="GO" id="GO:0015095">
    <property type="term" value="F:magnesium ion transmembrane transporter activity"/>
    <property type="evidence" value="ECO:0007669"/>
    <property type="project" value="UniProtKB-UniRule"/>
</dbReference>
<evidence type="ECO:0000256" key="7">
    <source>
        <dbReference type="ARBA" id="ARBA00023136"/>
    </source>
</evidence>
<dbReference type="SUPFAM" id="SSF144083">
    <property type="entry name" value="Magnesium transport protein CorA, transmembrane region"/>
    <property type="match status" value="1"/>
</dbReference>
<dbReference type="SUPFAM" id="SSF143865">
    <property type="entry name" value="CorA soluble domain-like"/>
    <property type="match status" value="1"/>
</dbReference>